<keyword evidence="2" id="KW-1185">Reference proteome</keyword>
<gene>
    <name evidence="1" type="ORF">Poly30_42570</name>
</gene>
<evidence type="ECO:0000313" key="2">
    <source>
        <dbReference type="Proteomes" id="UP000320390"/>
    </source>
</evidence>
<dbReference type="AlphaFoldDB" id="A0A518EX81"/>
<dbReference type="EMBL" id="CP036434">
    <property type="protein sequence ID" value="QDV08704.1"/>
    <property type="molecule type" value="Genomic_DNA"/>
</dbReference>
<proteinExistence type="predicted"/>
<evidence type="ECO:0000313" key="1">
    <source>
        <dbReference type="EMBL" id="QDV08704.1"/>
    </source>
</evidence>
<dbReference type="RefSeq" id="WP_145201838.1">
    <property type="nucleotide sequence ID" value="NZ_CP036434.1"/>
</dbReference>
<name>A0A518EX81_9BACT</name>
<accession>A0A518EX81</accession>
<protein>
    <submittedName>
        <fullName evidence="1">Uncharacterized protein</fullName>
    </submittedName>
</protein>
<organism evidence="1 2">
    <name type="scientific">Saltatorellus ferox</name>
    <dbReference type="NCBI Taxonomy" id="2528018"/>
    <lineage>
        <taxon>Bacteria</taxon>
        <taxon>Pseudomonadati</taxon>
        <taxon>Planctomycetota</taxon>
        <taxon>Planctomycetia</taxon>
        <taxon>Planctomycetia incertae sedis</taxon>
        <taxon>Saltatorellus</taxon>
    </lineage>
</organism>
<reference evidence="1 2" key="1">
    <citation type="submission" date="2019-02" db="EMBL/GenBank/DDBJ databases">
        <title>Deep-cultivation of Planctomycetes and their phenomic and genomic characterization uncovers novel biology.</title>
        <authorList>
            <person name="Wiegand S."/>
            <person name="Jogler M."/>
            <person name="Boedeker C."/>
            <person name="Pinto D."/>
            <person name="Vollmers J."/>
            <person name="Rivas-Marin E."/>
            <person name="Kohn T."/>
            <person name="Peeters S.H."/>
            <person name="Heuer A."/>
            <person name="Rast P."/>
            <person name="Oberbeckmann S."/>
            <person name="Bunk B."/>
            <person name="Jeske O."/>
            <person name="Meyerdierks A."/>
            <person name="Storesund J.E."/>
            <person name="Kallscheuer N."/>
            <person name="Luecker S."/>
            <person name="Lage O.M."/>
            <person name="Pohl T."/>
            <person name="Merkel B.J."/>
            <person name="Hornburger P."/>
            <person name="Mueller R.-W."/>
            <person name="Bruemmer F."/>
            <person name="Labrenz M."/>
            <person name="Spormann A.M."/>
            <person name="Op den Camp H."/>
            <person name="Overmann J."/>
            <person name="Amann R."/>
            <person name="Jetten M.S.M."/>
            <person name="Mascher T."/>
            <person name="Medema M.H."/>
            <person name="Devos D.P."/>
            <person name="Kaster A.-K."/>
            <person name="Ovreas L."/>
            <person name="Rohde M."/>
            <person name="Galperin M.Y."/>
            <person name="Jogler C."/>
        </authorList>
    </citation>
    <scope>NUCLEOTIDE SEQUENCE [LARGE SCALE GENOMIC DNA]</scope>
    <source>
        <strain evidence="1 2">Poly30</strain>
    </source>
</reference>
<sequence length="238" mass="26975">MRTSFSTLGNTLRSEWPRLVCEFFIVLLGITGSLALQDWRQNRSHAAEAQRLLRGFADEMKLNRAELERRILAIEQSLEHIRAPLDSESRPELDEGDLDAMMDVALGYNSFSPVTATYIEMRQSGGSAHLEDKELLARVIATYERAFPRAAEWDGINRNFVLERMFPYVDEHGPCFESQGENAFAEGYHAAFLALEHDPHFRNLLRSNLIFKTGQLAAYRIVLKAVAQTADDVEAAIK</sequence>
<dbReference type="Proteomes" id="UP000320390">
    <property type="component" value="Chromosome"/>
</dbReference>